<keyword evidence="4" id="KW-1185">Reference proteome</keyword>
<feature type="region of interest" description="Disordered" evidence="1">
    <location>
        <begin position="112"/>
        <end position="136"/>
    </location>
</feature>
<organism evidence="3 4">
    <name type="scientific">Rubricoccus marinus</name>
    <dbReference type="NCBI Taxonomy" id="716817"/>
    <lineage>
        <taxon>Bacteria</taxon>
        <taxon>Pseudomonadati</taxon>
        <taxon>Rhodothermota</taxon>
        <taxon>Rhodothermia</taxon>
        <taxon>Rhodothermales</taxon>
        <taxon>Rubricoccaceae</taxon>
        <taxon>Rubricoccus</taxon>
    </lineage>
</organism>
<evidence type="ECO:0000256" key="1">
    <source>
        <dbReference type="SAM" id="MobiDB-lite"/>
    </source>
</evidence>
<feature type="compositionally biased region" description="Gly residues" evidence="1">
    <location>
        <begin position="127"/>
        <end position="136"/>
    </location>
</feature>
<dbReference type="EMBL" id="MQWB01000014">
    <property type="protein sequence ID" value="OZC01216.1"/>
    <property type="molecule type" value="Genomic_DNA"/>
</dbReference>
<comment type="caution">
    <text evidence="3">The sequence shown here is derived from an EMBL/GenBank/DDBJ whole genome shotgun (WGS) entry which is preliminary data.</text>
</comment>
<protein>
    <recommendedName>
        <fullName evidence="2">Strawberry notch AAA domain-containing protein</fullName>
    </recommendedName>
</protein>
<sequence length="136" mass="14088">MESRSGSVPRRAVAPVWPFADTRPLAVETASEVAQTGALTASVFDAYRASVKVPGACPHPTRLVESAAMAAATAPPCAYRPTLPEHLVSRGLLSDAQLETVCRAGAAHTERLPGTGEEAGRRQGFFVGDGTGMGKA</sequence>
<gene>
    <name evidence="3" type="ORF">BSZ36_18355</name>
</gene>
<dbReference type="GO" id="GO:0006355">
    <property type="term" value="P:regulation of DNA-templated transcription"/>
    <property type="evidence" value="ECO:0007669"/>
    <property type="project" value="InterPro"/>
</dbReference>
<dbReference type="Proteomes" id="UP000216446">
    <property type="component" value="Unassembled WGS sequence"/>
</dbReference>
<accession>A0A259TU53</accession>
<dbReference type="InterPro" id="IPR026741">
    <property type="entry name" value="SNO"/>
</dbReference>
<proteinExistence type="predicted"/>
<feature type="domain" description="Strawberry notch AAA" evidence="2">
    <location>
        <begin position="58"/>
        <end position="135"/>
    </location>
</feature>
<evidence type="ECO:0000259" key="2">
    <source>
        <dbReference type="Pfam" id="PF13872"/>
    </source>
</evidence>
<reference evidence="3 4" key="1">
    <citation type="submission" date="2016-11" db="EMBL/GenBank/DDBJ databases">
        <title>Study of marine rhodopsin-containing bacteria.</title>
        <authorList>
            <person name="Yoshizawa S."/>
            <person name="Kumagai Y."/>
            <person name="Kogure K."/>
        </authorList>
    </citation>
    <scope>NUCLEOTIDE SEQUENCE [LARGE SCALE GENOMIC DNA]</scope>
    <source>
        <strain evidence="3 4">SG-29</strain>
    </source>
</reference>
<name>A0A259TU53_9BACT</name>
<dbReference type="InterPro" id="IPR039187">
    <property type="entry name" value="SNO_AAA"/>
</dbReference>
<dbReference type="Pfam" id="PF13872">
    <property type="entry name" value="AAA_34"/>
    <property type="match status" value="1"/>
</dbReference>
<evidence type="ECO:0000313" key="3">
    <source>
        <dbReference type="EMBL" id="OZC01216.1"/>
    </source>
</evidence>
<dbReference type="InParanoid" id="A0A259TU53"/>
<dbReference type="AlphaFoldDB" id="A0A259TU53"/>
<evidence type="ECO:0000313" key="4">
    <source>
        <dbReference type="Proteomes" id="UP000216446"/>
    </source>
</evidence>
<dbReference type="PANTHER" id="PTHR12706">
    <property type="entry name" value="STRAWBERRY NOTCH-RELATED"/>
    <property type="match status" value="1"/>
</dbReference>
<dbReference type="PANTHER" id="PTHR12706:SF30">
    <property type="entry name" value="PROTEIN STRAWBERRY NOTCH-RELATED"/>
    <property type="match status" value="1"/>
</dbReference>